<proteinExistence type="predicted"/>
<dbReference type="RefSeq" id="XP_034012810.1">
    <property type="nucleotide sequence ID" value="XM_034155040.1"/>
</dbReference>
<dbReference type="GeneID" id="54781045"/>
<dbReference type="AlphaFoldDB" id="A0A642UQF3"/>
<dbReference type="EMBL" id="SWFT01000067">
    <property type="protein sequence ID" value="KAA8903508.1"/>
    <property type="molecule type" value="Genomic_DNA"/>
</dbReference>
<dbReference type="GO" id="GO:0005852">
    <property type="term" value="C:eukaryotic translation initiation factor 3 complex"/>
    <property type="evidence" value="ECO:0007669"/>
    <property type="project" value="TreeGrafter"/>
</dbReference>
<name>A0A642UQF3_DIURU</name>
<comment type="caution">
    <text evidence="1">The sequence shown here is derived from an EMBL/GenBank/DDBJ whole genome shotgun (WGS) entry which is preliminary data.</text>
</comment>
<dbReference type="OrthoDB" id="10267031at2759"/>
<protein>
    <recommendedName>
        <fullName evidence="3">PCI domain-containing protein</fullName>
    </recommendedName>
</protein>
<reference evidence="1 2" key="1">
    <citation type="submission" date="2019-07" db="EMBL/GenBank/DDBJ databases">
        <title>Genome assembly of two rare yeast pathogens: Diutina rugosa and Trichomonascus ciferrii.</title>
        <authorList>
            <person name="Mixao V."/>
            <person name="Saus E."/>
            <person name="Hansen A."/>
            <person name="Lass-Flor C."/>
            <person name="Gabaldon T."/>
        </authorList>
    </citation>
    <scope>NUCLEOTIDE SEQUENCE [LARGE SCALE GENOMIC DNA]</scope>
    <source>
        <strain evidence="1 2">CBS 613</strain>
    </source>
</reference>
<evidence type="ECO:0000313" key="2">
    <source>
        <dbReference type="Proteomes" id="UP000449547"/>
    </source>
</evidence>
<evidence type="ECO:0000313" key="1">
    <source>
        <dbReference type="EMBL" id="KAA8903508.1"/>
    </source>
</evidence>
<dbReference type="PANTHER" id="PTHR15350">
    <property type="entry name" value="COP9 SIGNALOSOME COMPLEX SUBUNIT 7/DENDRITIC CELL PROTEIN GA17"/>
    <property type="match status" value="1"/>
</dbReference>
<organism evidence="1 2">
    <name type="scientific">Diutina rugosa</name>
    <name type="common">Yeast</name>
    <name type="synonym">Candida rugosa</name>
    <dbReference type="NCBI Taxonomy" id="5481"/>
    <lineage>
        <taxon>Eukaryota</taxon>
        <taxon>Fungi</taxon>
        <taxon>Dikarya</taxon>
        <taxon>Ascomycota</taxon>
        <taxon>Saccharomycotina</taxon>
        <taxon>Pichiomycetes</taxon>
        <taxon>Debaryomycetaceae</taxon>
        <taxon>Diutina</taxon>
    </lineage>
</organism>
<dbReference type="PANTHER" id="PTHR15350:SF2">
    <property type="entry name" value="EUKARYOTIC TRANSLATION INITIATION FACTOR 3 SUBUNIT M"/>
    <property type="match status" value="1"/>
</dbReference>
<accession>A0A642UQF3</accession>
<evidence type="ECO:0008006" key="3">
    <source>
        <dbReference type="Google" id="ProtNLM"/>
    </source>
</evidence>
<dbReference type="Proteomes" id="UP000449547">
    <property type="component" value="Unassembled WGS sequence"/>
</dbReference>
<dbReference type="OMA" id="TIFWEFI"/>
<dbReference type="VEuPathDB" id="FungiDB:DIURU_002394"/>
<sequence>MASVIVVDSELSDSVKEYAGIIDAANQNTAFTDAVVPFFPTKGSSEPTNRAELTKTIYDFSTPETYAKLSDKEYEASMNLLIHILINASRDFKSVIDDKNAPIYKLLEATVPAKQPSLRDRKVLKPTTIISVLNTLFNLLPESSATRVAILEYIFTVIDKSRLDFSLFEENIGHNLVQWLKAAQVPQDEISRVFWKFIELDTKHTLTSLNIIADFSKQFELDLAQLHSLIDFVLASEVVDVSFLVNQNVAKAIAANKNDAKVALFDHYVRGEPVQSTPEVVAKSRILQVAKFFSDHPEQVEYNYSDIPVAQGAELEALLVQAIKAGVIEGKLDQVSEVFFLTRANKFIIAGTDHTADWATVKQALSQWKQALTGVNEVVKSTRESIVNANA</sequence>
<keyword evidence="2" id="KW-1185">Reference proteome</keyword>
<gene>
    <name evidence="1" type="ORF">DIURU_002394</name>
</gene>
<dbReference type="GO" id="GO:0002183">
    <property type="term" value="P:cytoplasmic translational initiation"/>
    <property type="evidence" value="ECO:0007669"/>
    <property type="project" value="TreeGrafter"/>
</dbReference>
<dbReference type="InterPro" id="IPR045237">
    <property type="entry name" value="COPS7/eIF3m"/>
</dbReference>